<dbReference type="GO" id="GO:0004731">
    <property type="term" value="F:purine-nucleoside phosphorylase activity"/>
    <property type="evidence" value="ECO:0007669"/>
    <property type="project" value="TreeGrafter"/>
</dbReference>
<dbReference type="GO" id="GO:0005829">
    <property type="term" value="C:cytosol"/>
    <property type="evidence" value="ECO:0007669"/>
    <property type="project" value="TreeGrafter"/>
</dbReference>
<dbReference type="PANTHER" id="PTHR43691:SF11">
    <property type="entry name" value="FI09636P-RELATED"/>
    <property type="match status" value="1"/>
</dbReference>
<dbReference type="Proteomes" id="UP001199424">
    <property type="component" value="Unassembled WGS sequence"/>
</dbReference>
<evidence type="ECO:0000259" key="4">
    <source>
        <dbReference type="Pfam" id="PF01048"/>
    </source>
</evidence>
<dbReference type="SUPFAM" id="SSF53167">
    <property type="entry name" value="Purine and uridine phosphorylases"/>
    <property type="match status" value="1"/>
</dbReference>
<comment type="caution">
    <text evidence="5">The sequence shown here is derived from an EMBL/GenBank/DDBJ whole genome shotgun (WGS) entry which is preliminary data.</text>
</comment>
<feature type="domain" description="Nucleoside phosphorylase" evidence="4">
    <location>
        <begin position="54"/>
        <end position="225"/>
    </location>
</feature>
<dbReference type="AlphaFoldDB" id="A0AAE3ANQ1"/>
<dbReference type="PANTHER" id="PTHR43691">
    <property type="entry name" value="URIDINE PHOSPHORYLASE"/>
    <property type="match status" value="1"/>
</dbReference>
<dbReference type="EC" id="2.4.2.3" evidence="1"/>
<comment type="catalytic activity">
    <reaction evidence="3">
        <text>uridine + phosphate = alpha-D-ribose 1-phosphate + uracil</text>
        <dbReference type="Rhea" id="RHEA:24388"/>
        <dbReference type="ChEBI" id="CHEBI:16704"/>
        <dbReference type="ChEBI" id="CHEBI:17568"/>
        <dbReference type="ChEBI" id="CHEBI:43474"/>
        <dbReference type="ChEBI" id="CHEBI:57720"/>
        <dbReference type="EC" id="2.4.2.3"/>
    </reaction>
</comment>
<accession>A0AAE3ANQ1</accession>
<evidence type="ECO:0000256" key="3">
    <source>
        <dbReference type="ARBA" id="ARBA00048447"/>
    </source>
</evidence>
<proteinExistence type="predicted"/>
<name>A0AAE3ANQ1_9FIRM</name>
<evidence type="ECO:0000256" key="1">
    <source>
        <dbReference type="ARBA" id="ARBA00011888"/>
    </source>
</evidence>
<evidence type="ECO:0000313" key="5">
    <source>
        <dbReference type="EMBL" id="MCC2137619.1"/>
    </source>
</evidence>
<dbReference type="GO" id="GO:0006152">
    <property type="term" value="P:purine nucleoside catabolic process"/>
    <property type="evidence" value="ECO:0007669"/>
    <property type="project" value="TreeGrafter"/>
</dbReference>
<keyword evidence="6" id="KW-1185">Reference proteome</keyword>
<protein>
    <recommendedName>
        <fullName evidence="2">Uridine phosphorylase</fullName>
        <ecNumber evidence="1">2.4.2.3</ecNumber>
    </recommendedName>
</protein>
<dbReference type="RefSeq" id="WP_308449802.1">
    <property type="nucleotide sequence ID" value="NZ_JAJEQC010000012.1"/>
</dbReference>
<evidence type="ECO:0000256" key="2">
    <source>
        <dbReference type="ARBA" id="ARBA00021980"/>
    </source>
</evidence>
<dbReference type="Pfam" id="PF01048">
    <property type="entry name" value="PNP_UDP_1"/>
    <property type="match status" value="1"/>
</dbReference>
<dbReference type="GO" id="GO:0004850">
    <property type="term" value="F:uridine phosphorylase activity"/>
    <property type="evidence" value="ECO:0007669"/>
    <property type="project" value="UniProtKB-EC"/>
</dbReference>
<evidence type="ECO:0000313" key="6">
    <source>
        <dbReference type="Proteomes" id="UP001199424"/>
    </source>
</evidence>
<sequence>MIHTDFDPEKTAVIEPSEFYHPMENMPEALIGVFSRPLTEKYAAEFHGEVIIQYQDCNGGEPVYRCTAPNGTAFALMCMRVGAPSACGIMEEMIPHGVKKFLMLGSCGALDHAITAGHILVPYAAVRDEGTSYHYAPPAEEAVLEPACVDAVCQALEDMDAPYARVKTWTTDAFFRETRGKVEKRLKQGCSVVEMECAAMATVAAFRNVKFAQFMWAADSLSGEKWDARNLNKLGTDAGEIYMEAAIRTLEHL</sequence>
<dbReference type="Gene3D" id="3.40.50.1580">
    <property type="entry name" value="Nucleoside phosphorylase domain"/>
    <property type="match status" value="1"/>
</dbReference>
<gene>
    <name evidence="5" type="ORF">LKD31_11440</name>
</gene>
<reference evidence="5" key="1">
    <citation type="submission" date="2021-10" db="EMBL/GenBank/DDBJ databases">
        <title>Anaerobic single-cell dispensing facilitates the cultivation of human gut bacteria.</title>
        <authorList>
            <person name="Afrizal A."/>
        </authorList>
    </citation>
    <scope>NUCLEOTIDE SEQUENCE</scope>
    <source>
        <strain evidence="5">CLA-AA-H250</strain>
    </source>
</reference>
<dbReference type="InterPro" id="IPR035994">
    <property type="entry name" value="Nucleoside_phosphorylase_sf"/>
</dbReference>
<dbReference type="InterPro" id="IPR000845">
    <property type="entry name" value="Nucleoside_phosphorylase_d"/>
</dbReference>
<dbReference type="CDD" id="cd09007">
    <property type="entry name" value="NP-I_spr0068"/>
    <property type="match status" value="1"/>
</dbReference>
<dbReference type="EMBL" id="JAJEQC010000012">
    <property type="protein sequence ID" value="MCC2137619.1"/>
    <property type="molecule type" value="Genomic_DNA"/>
</dbReference>
<organism evidence="5 6">
    <name type="scientific">Hominenteromicrobium mulieris</name>
    <dbReference type="NCBI Taxonomy" id="2885357"/>
    <lineage>
        <taxon>Bacteria</taxon>
        <taxon>Bacillati</taxon>
        <taxon>Bacillota</taxon>
        <taxon>Clostridia</taxon>
        <taxon>Eubacteriales</taxon>
        <taxon>Oscillospiraceae</taxon>
        <taxon>Hominenteromicrobium</taxon>
    </lineage>
</organism>